<evidence type="ECO:0000256" key="5">
    <source>
        <dbReference type="ARBA" id="ARBA00022679"/>
    </source>
</evidence>
<evidence type="ECO:0000256" key="7">
    <source>
        <dbReference type="ARBA" id="ARBA00022777"/>
    </source>
</evidence>
<dbReference type="AlphaFoldDB" id="A0A2Z6LIL9"/>
<keyword evidence="5" id="KW-0808">Transferase</keyword>
<comment type="catalytic activity">
    <reaction evidence="13">
        <text>phytol + CTP = phytyl phosphate + CDP + H(+)</text>
        <dbReference type="Rhea" id="RHEA:38055"/>
        <dbReference type="ChEBI" id="CHEBI:15378"/>
        <dbReference type="ChEBI" id="CHEBI:17327"/>
        <dbReference type="ChEBI" id="CHEBI:37563"/>
        <dbReference type="ChEBI" id="CHEBI:58069"/>
        <dbReference type="ChEBI" id="CHEBI:75483"/>
        <dbReference type="EC" id="2.7.1.182"/>
    </reaction>
</comment>
<evidence type="ECO:0000256" key="2">
    <source>
        <dbReference type="ARBA" id="ARBA00010794"/>
    </source>
</evidence>
<evidence type="ECO:0000256" key="9">
    <source>
        <dbReference type="ARBA" id="ARBA00022989"/>
    </source>
</evidence>
<evidence type="ECO:0000256" key="14">
    <source>
        <dbReference type="SAM" id="Phobius"/>
    </source>
</evidence>
<dbReference type="OrthoDB" id="5673at2759"/>
<dbReference type="GO" id="GO:0031969">
    <property type="term" value="C:chloroplast membrane"/>
    <property type="evidence" value="ECO:0007669"/>
    <property type="project" value="UniProtKB-SubCell"/>
</dbReference>
<evidence type="ECO:0000256" key="6">
    <source>
        <dbReference type="ARBA" id="ARBA00022692"/>
    </source>
</evidence>
<dbReference type="InterPro" id="IPR039606">
    <property type="entry name" value="Phytol/farnesol_kinase"/>
</dbReference>
<evidence type="ECO:0000256" key="13">
    <source>
        <dbReference type="ARBA" id="ARBA00048889"/>
    </source>
</evidence>
<dbReference type="Proteomes" id="UP000242715">
    <property type="component" value="Unassembled WGS sequence"/>
</dbReference>
<dbReference type="EMBL" id="DF973165">
    <property type="protein sequence ID" value="GAU17015.1"/>
    <property type="molecule type" value="Genomic_DNA"/>
</dbReference>
<keyword evidence="7" id="KW-0418">Kinase</keyword>
<evidence type="ECO:0000256" key="12">
    <source>
        <dbReference type="ARBA" id="ARBA00039024"/>
    </source>
</evidence>
<dbReference type="GO" id="GO:0010276">
    <property type="term" value="F:phytol kinase activity"/>
    <property type="evidence" value="ECO:0007669"/>
    <property type="project" value="UniProtKB-EC"/>
</dbReference>
<keyword evidence="16" id="KW-1185">Reference proteome</keyword>
<organism evidence="15 16">
    <name type="scientific">Trifolium subterraneum</name>
    <name type="common">Subterranean clover</name>
    <dbReference type="NCBI Taxonomy" id="3900"/>
    <lineage>
        <taxon>Eukaryota</taxon>
        <taxon>Viridiplantae</taxon>
        <taxon>Streptophyta</taxon>
        <taxon>Embryophyta</taxon>
        <taxon>Tracheophyta</taxon>
        <taxon>Spermatophyta</taxon>
        <taxon>Magnoliopsida</taxon>
        <taxon>eudicotyledons</taxon>
        <taxon>Gunneridae</taxon>
        <taxon>Pentapetalae</taxon>
        <taxon>rosids</taxon>
        <taxon>fabids</taxon>
        <taxon>Fabales</taxon>
        <taxon>Fabaceae</taxon>
        <taxon>Papilionoideae</taxon>
        <taxon>50 kb inversion clade</taxon>
        <taxon>NPAAA clade</taxon>
        <taxon>Hologalegina</taxon>
        <taxon>IRL clade</taxon>
        <taxon>Trifolieae</taxon>
        <taxon>Trifolium</taxon>
    </lineage>
</organism>
<evidence type="ECO:0000313" key="15">
    <source>
        <dbReference type="EMBL" id="GAU17015.1"/>
    </source>
</evidence>
<feature type="transmembrane region" description="Helical" evidence="14">
    <location>
        <begin position="114"/>
        <end position="135"/>
    </location>
</feature>
<comment type="subcellular location">
    <subcellularLocation>
        <location evidence="1">Plastid</location>
        <location evidence="1">Chloroplast membrane</location>
        <topology evidence="1">Multi-pass membrane protein</topology>
    </subcellularLocation>
</comment>
<keyword evidence="10 14" id="KW-0472">Membrane</keyword>
<comment type="similarity">
    <text evidence="2">Belongs to the polyprenol kinase family.</text>
</comment>
<protein>
    <recommendedName>
        <fullName evidence="12">phytol kinase</fullName>
        <ecNumber evidence="12">2.7.1.182</ecNumber>
    </recommendedName>
</protein>
<gene>
    <name evidence="15" type="ORF">TSUD_37730</name>
</gene>
<evidence type="ECO:0000256" key="10">
    <source>
        <dbReference type="ARBA" id="ARBA00023136"/>
    </source>
</evidence>
<evidence type="ECO:0000256" key="1">
    <source>
        <dbReference type="ARBA" id="ARBA00004508"/>
    </source>
</evidence>
<proteinExistence type="inferred from homology"/>
<dbReference type="GO" id="GO:0010189">
    <property type="term" value="P:vitamin E biosynthetic process"/>
    <property type="evidence" value="ECO:0007669"/>
    <property type="project" value="TreeGrafter"/>
</dbReference>
<comment type="pathway">
    <text evidence="11">Cofactor biosynthesis; tocopherol biosynthesis.</text>
</comment>
<keyword evidence="8" id="KW-0809">Transit peptide</keyword>
<keyword evidence="4" id="KW-0934">Plastid</keyword>
<sequence length="291" mass="31998">MTLLSSHFFPFSAVNRRSPATTTTTTTNLFSCNKPTTTNDTVKFLYSPSIHRSIRLDKRFVTRFVVPANAQDLIHNAGATVGVLGGAYVLVSAFDDLTRKNILNQDSNSPDARYFAAFVPLVNFLRLLVNGFSLVSDQGLIKSVTRKGDPKELLRGPLYYVGILILCAVVFWRNSPIGVVSLAMMCGGDGVADIIGRRYGSMKIPYNQNKSWAGSIAMLLFGFLVSIGMLYYYSSLGHVEFDWGDIVPRVAFISFVATVVESLPITEVVDDNISVPLVTMAMAFFTLSNNF</sequence>
<evidence type="ECO:0000256" key="4">
    <source>
        <dbReference type="ARBA" id="ARBA00022640"/>
    </source>
</evidence>
<feature type="transmembrane region" description="Helical" evidence="14">
    <location>
        <begin position="73"/>
        <end position="94"/>
    </location>
</feature>
<evidence type="ECO:0000256" key="11">
    <source>
        <dbReference type="ARBA" id="ARBA00024015"/>
    </source>
</evidence>
<dbReference type="EC" id="2.7.1.182" evidence="12"/>
<evidence type="ECO:0000313" key="16">
    <source>
        <dbReference type="Proteomes" id="UP000242715"/>
    </source>
</evidence>
<evidence type="ECO:0000256" key="3">
    <source>
        <dbReference type="ARBA" id="ARBA00022528"/>
    </source>
</evidence>
<keyword evidence="6 14" id="KW-0812">Transmembrane</keyword>
<evidence type="ECO:0000256" key="8">
    <source>
        <dbReference type="ARBA" id="ARBA00022946"/>
    </source>
</evidence>
<accession>A0A2Z6LIL9</accession>
<dbReference type="PANTHER" id="PTHR32523">
    <property type="entry name" value="PHYTOL KINASE 1, CHLOROPLASTIC"/>
    <property type="match status" value="1"/>
</dbReference>
<keyword evidence="9 14" id="KW-1133">Transmembrane helix</keyword>
<reference evidence="16" key="1">
    <citation type="journal article" date="2017" name="Front. Plant Sci.">
        <title>Climate Clever Clovers: New Paradigm to Reduce the Environmental Footprint of Ruminants by Breeding Low Methanogenic Forages Utilizing Haplotype Variation.</title>
        <authorList>
            <person name="Kaur P."/>
            <person name="Appels R."/>
            <person name="Bayer P.E."/>
            <person name="Keeble-Gagnere G."/>
            <person name="Wang J."/>
            <person name="Hirakawa H."/>
            <person name="Shirasawa K."/>
            <person name="Vercoe P."/>
            <person name="Stefanova K."/>
            <person name="Durmic Z."/>
            <person name="Nichols P."/>
            <person name="Revell C."/>
            <person name="Isobe S.N."/>
            <person name="Edwards D."/>
            <person name="Erskine W."/>
        </authorList>
    </citation>
    <scope>NUCLEOTIDE SEQUENCE [LARGE SCALE GENOMIC DNA]</scope>
    <source>
        <strain evidence="16">cv. Daliak</strain>
    </source>
</reference>
<dbReference type="PANTHER" id="PTHR32523:SF8">
    <property type="entry name" value="DOLICHOL KINASE"/>
    <property type="match status" value="1"/>
</dbReference>
<name>A0A2Z6LIL9_TRISU</name>
<feature type="transmembrane region" description="Helical" evidence="14">
    <location>
        <begin position="156"/>
        <end position="173"/>
    </location>
</feature>
<keyword evidence="3" id="KW-0150">Chloroplast</keyword>
<feature type="transmembrane region" description="Helical" evidence="14">
    <location>
        <begin position="212"/>
        <end position="233"/>
    </location>
</feature>